<feature type="compositionally biased region" description="Low complexity" evidence="1">
    <location>
        <begin position="234"/>
        <end position="244"/>
    </location>
</feature>
<keyword evidence="3" id="KW-1185">Reference proteome</keyword>
<name>A0A8X7SBW0_BRACI</name>
<feature type="compositionally biased region" description="Basic residues" evidence="1">
    <location>
        <begin position="183"/>
        <end position="192"/>
    </location>
</feature>
<gene>
    <name evidence="2" type="ORF">Bca52824_032127</name>
</gene>
<dbReference type="PANTHER" id="PTHR34193">
    <property type="entry name" value="OS11G0199801 PROTEIN"/>
    <property type="match status" value="1"/>
</dbReference>
<feature type="region of interest" description="Disordered" evidence="1">
    <location>
        <begin position="58"/>
        <end position="94"/>
    </location>
</feature>
<sequence length="265" mass="29953">MNGSSKINKTFVTTNELFPNITHLRILSSLSLVLARFAMLDPSAKTDSQHLCFPSIPNDQSDSGVCSPTLWSTSPPRSPRHRPEDYSSLSPDSKAQAIARGQRELMEMVSKMPESCYELSLKDIVEARGNEENGRKIFDELTQRTSKVVRKTKSGKRVEPSVNNGGFLLKMMFPFSFGSKKDTSKKKKKRKGKDSVKDSQVSPRPSISDESVKTEERDWWNRLSESRGSESTKRSGSSNSNRSRSSIRYKKSSCLSFLWRVRSRD</sequence>
<organism evidence="2 3">
    <name type="scientific">Brassica carinata</name>
    <name type="common">Ethiopian mustard</name>
    <name type="synonym">Abyssinian cabbage</name>
    <dbReference type="NCBI Taxonomy" id="52824"/>
    <lineage>
        <taxon>Eukaryota</taxon>
        <taxon>Viridiplantae</taxon>
        <taxon>Streptophyta</taxon>
        <taxon>Embryophyta</taxon>
        <taxon>Tracheophyta</taxon>
        <taxon>Spermatophyta</taxon>
        <taxon>Magnoliopsida</taxon>
        <taxon>eudicotyledons</taxon>
        <taxon>Gunneridae</taxon>
        <taxon>Pentapetalae</taxon>
        <taxon>rosids</taxon>
        <taxon>malvids</taxon>
        <taxon>Brassicales</taxon>
        <taxon>Brassicaceae</taxon>
        <taxon>Brassiceae</taxon>
        <taxon>Brassica</taxon>
    </lineage>
</organism>
<protein>
    <submittedName>
        <fullName evidence="2">Uncharacterized protein</fullName>
    </submittedName>
</protein>
<dbReference type="Proteomes" id="UP000886595">
    <property type="component" value="Unassembled WGS sequence"/>
</dbReference>
<reference evidence="2 3" key="1">
    <citation type="submission" date="2020-02" db="EMBL/GenBank/DDBJ databases">
        <authorList>
            <person name="Ma Q."/>
            <person name="Huang Y."/>
            <person name="Song X."/>
            <person name="Pei D."/>
        </authorList>
    </citation>
    <scope>NUCLEOTIDE SEQUENCE [LARGE SCALE GENOMIC DNA]</scope>
    <source>
        <strain evidence="2">Sxm20200214</strain>
        <tissue evidence="2">Leaf</tissue>
    </source>
</reference>
<comment type="caution">
    <text evidence="2">The sequence shown here is derived from an EMBL/GenBank/DDBJ whole genome shotgun (WGS) entry which is preliminary data.</text>
</comment>
<accession>A0A8X7SBW0</accession>
<feature type="region of interest" description="Disordered" evidence="1">
    <location>
        <begin position="179"/>
        <end position="247"/>
    </location>
</feature>
<feature type="compositionally biased region" description="Polar residues" evidence="1">
    <location>
        <begin position="58"/>
        <end position="71"/>
    </location>
</feature>
<dbReference type="AlphaFoldDB" id="A0A8X7SBW0"/>
<evidence type="ECO:0000313" key="3">
    <source>
        <dbReference type="Proteomes" id="UP000886595"/>
    </source>
</evidence>
<proteinExistence type="predicted"/>
<feature type="compositionally biased region" description="Polar residues" evidence="1">
    <location>
        <begin position="200"/>
        <end position="209"/>
    </location>
</feature>
<feature type="compositionally biased region" description="Basic and acidic residues" evidence="1">
    <location>
        <begin position="210"/>
        <end position="233"/>
    </location>
</feature>
<dbReference type="EMBL" id="JAAMPC010000007">
    <property type="protein sequence ID" value="KAG2303476.1"/>
    <property type="molecule type" value="Genomic_DNA"/>
</dbReference>
<evidence type="ECO:0000256" key="1">
    <source>
        <dbReference type="SAM" id="MobiDB-lite"/>
    </source>
</evidence>
<evidence type="ECO:0000313" key="2">
    <source>
        <dbReference type="EMBL" id="KAG2303476.1"/>
    </source>
</evidence>
<dbReference type="OrthoDB" id="776574at2759"/>
<dbReference type="PANTHER" id="PTHR34193:SF16">
    <property type="entry name" value="BNAA06G15130D PROTEIN"/>
    <property type="match status" value="1"/>
</dbReference>